<dbReference type="Gene3D" id="1.10.510.10">
    <property type="entry name" value="Transferase(Phosphotransferase) domain 1"/>
    <property type="match status" value="1"/>
</dbReference>
<dbReference type="GO" id="GO:0004693">
    <property type="term" value="F:cyclin-dependent protein serine/threonine kinase activity"/>
    <property type="evidence" value="ECO:0007669"/>
    <property type="project" value="UniProtKB-EC"/>
</dbReference>
<comment type="caution">
    <text evidence="12">The sequence shown here is derived from an EMBL/GenBank/DDBJ whole genome shotgun (WGS) entry which is preliminary data.</text>
</comment>
<keyword evidence="7" id="KW-0067">ATP-binding</keyword>
<sequence length="475" mass="53100">MASKASRWANAAEDAELEAKLKREKEEKRRRKQEKAAAAAAAAAKLQDERQEDRPSKRRKLTPDPTTPTTTTNGNPGKDLPPAKLLRFERGGWGMARSVEEYDKLNDIEEGTYGWVARAKSRKTGEIVALKRLKLDAADRGGLPVTGLREIQILKDLKHRNVVELKEVVIGDNQSKLDNSIFLVLEFMEHDLKSILDDMPSPFLASEIKLLLLQLTTGLAHLHTHHILHRDLKTSNLLLSNRGVLKIADFGMARYYAPPSENTPTSQQQKLTQLVVTLWYRSPELLLGARTYGAEVDMWSVGCIFGELITREPLLQGKNEADQITRIFDLCGIPTDSSWPSFRRLPNTRSLRLPRTTPSATPSTTQLIRTRFPSQTTATTSLLSSLLSLDPAQRPTAEEVLRHDYFTKDAPKPKPESMFPTFPSKAGQERTRRRAEPHAPGRGDEAVDLGEADLSGIFGGRDKEERGAGFSLRMV</sequence>
<evidence type="ECO:0000259" key="11">
    <source>
        <dbReference type="PROSITE" id="PS50011"/>
    </source>
</evidence>
<dbReference type="InterPro" id="IPR000719">
    <property type="entry name" value="Prot_kinase_dom"/>
</dbReference>
<dbReference type="EMBL" id="JAPDFR010000006">
    <property type="protein sequence ID" value="KAK0385795.1"/>
    <property type="molecule type" value="Genomic_DNA"/>
</dbReference>
<feature type="compositionally biased region" description="Low complexity" evidence="10">
    <location>
        <begin position="63"/>
        <end position="72"/>
    </location>
</feature>
<evidence type="ECO:0000256" key="7">
    <source>
        <dbReference type="ARBA" id="ARBA00022840"/>
    </source>
</evidence>
<dbReference type="PANTHER" id="PTHR24056:SF107">
    <property type="entry name" value="CYCLIN-DEPENDENT KINASE 11A-RELATED"/>
    <property type="match status" value="1"/>
</dbReference>
<feature type="compositionally biased region" description="Basic and acidic residues" evidence="10">
    <location>
        <begin position="46"/>
        <end position="55"/>
    </location>
</feature>
<accession>A0AA39GED4</accession>
<evidence type="ECO:0000256" key="5">
    <source>
        <dbReference type="ARBA" id="ARBA00022741"/>
    </source>
</evidence>
<feature type="compositionally biased region" description="Low complexity" evidence="10">
    <location>
        <begin position="36"/>
        <end position="45"/>
    </location>
</feature>
<evidence type="ECO:0000313" key="13">
    <source>
        <dbReference type="Proteomes" id="UP001175261"/>
    </source>
</evidence>
<name>A0AA39GED4_SARSR</name>
<evidence type="ECO:0000256" key="2">
    <source>
        <dbReference type="ARBA" id="ARBA00012425"/>
    </source>
</evidence>
<dbReference type="SMART" id="SM00220">
    <property type="entry name" value="S_TKc"/>
    <property type="match status" value="1"/>
</dbReference>
<proteinExistence type="inferred from homology"/>
<keyword evidence="13" id="KW-1185">Reference proteome</keyword>
<evidence type="ECO:0000256" key="1">
    <source>
        <dbReference type="ARBA" id="ARBA00006485"/>
    </source>
</evidence>
<reference evidence="12" key="1">
    <citation type="submission" date="2022-10" db="EMBL/GenBank/DDBJ databases">
        <title>Determination and structural analysis of whole genome sequence of Sarocladium strictum F4-1.</title>
        <authorList>
            <person name="Hu L."/>
            <person name="Jiang Y."/>
        </authorList>
    </citation>
    <scope>NUCLEOTIDE SEQUENCE</scope>
    <source>
        <strain evidence="12">F4-1</strain>
    </source>
</reference>
<evidence type="ECO:0000256" key="3">
    <source>
        <dbReference type="ARBA" id="ARBA00022527"/>
    </source>
</evidence>
<evidence type="ECO:0000256" key="9">
    <source>
        <dbReference type="ARBA" id="ARBA00048367"/>
    </source>
</evidence>
<organism evidence="12 13">
    <name type="scientific">Sarocladium strictum</name>
    <name type="common">Black bundle disease fungus</name>
    <name type="synonym">Acremonium strictum</name>
    <dbReference type="NCBI Taxonomy" id="5046"/>
    <lineage>
        <taxon>Eukaryota</taxon>
        <taxon>Fungi</taxon>
        <taxon>Dikarya</taxon>
        <taxon>Ascomycota</taxon>
        <taxon>Pezizomycotina</taxon>
        <taxon>Sordariomycetes</taxon>
        <taxon>Hypocreomycetidae</taxon>
        <taxon>Hypocreales</taxon>
        <taxon>Sarocladiaceae</taxon>
        <taxon>Sarocladium</taxon>
    </lineage>
</organism>
<evidence type="ECO:0000313" key="12">
    <source>
        <dbReference type="EMBL" id="KAK0385795.1"/>
    </source>
</evidence>
<dbReference type="GO" id="GO:0005524">
    <property type="term" value="F:ATP binding"/>
    <property type="evidence" value="ECO:0007669"/>
    <property type="project" value="UniProtKB-KW"/>
</dbReference>
<dbReference type="EC" id="2.7.11.22" evidence="2"/>
<keyword evidence="3" id="KW-0723">Serine/threonine-protein kinase</keyword>
<evidence type="ECO:0000256" key="10">
    <source>
        <dbReference type="SAM" id="MobiDB-lite"/>
    </source>
</evidence>
<keyword evidence="6" id="KW-0418">Kinase</keyword>
<dbReference type="Gene3D" id="3.30.200.20">
    <property type="entry name" value="Phosphorylase Kinase, domain 1"/>
    <property type="match status" value="1"/>
</dbReference>
<keyword evidence="4" id="KW-0808">Transferase</keyword>
<dbReference type="FunFam" id="1.10.510.10:FF:000624">
    <property type="entry name" value="Mitogen-activated protein kinase"/>
    <property type="match status" value="1"/>
</dbReference>
<dbReference type="SUPFAM" id="SSF56112">
    <property type="entry name" value="Protein kinase-like (PK-like)"/>
    <property type="match status" value="1"/>
</dbReference>
<evidence type="ECO:0000256" key="8">
    <source>
        <dbReference type="ARBA" id="ARBA00047811"/>
    </source>
</evidence>
<comment type="catalytic activity">
    <reaction evidence="8">
        <text>L-threonyl-[protein] + ATP = O-phospho-L-threonyl-[protein] + ADP + H(+)</text>
        <dbReference type="Rhea" id="RHEA:46608"/>
        <dbReference type="Rhea" id="RHEA-COMP:11060"/>
        <dbReference type="Rhea" id="RHEA-COMP:11605"/>
        <dbReference type="ChEBI" id="CHEBI:15378"/>
        <dbReference type="ChEBI" id="CHEBI:30013"/>
        <dbReference type="ChEBI" id="CHEBI:30616"/>
        <dbReference type="ChEBI" id="CHEBI:61977"/>
        <dbReference type="ChEBI" id="CHEBI:456216"/>
        <dbReference type="EC" id="2.7.11.22"/>
    </reaction>
</comment>
<keyword evidence="5" id="KW-0547">Nucleotide-binding</keyword>
<dbReference type="InterPro" id="IPR011009">
    <property type="entry name" value="Kinase-like_dom_sf"/>
</dbReference>
<feature type="domain" description="Protein kinase" evidence="11">
    <location>
        <begin position="102"/>
        <end position="406"/>
    </location>
</feature>
<feature type="region of interest" description="Disordered" evidence="10">
    <location>
        <begin position="407"/>
        <end position="475"/>
    </location>
</feature>
<dbReference type="GO" id="GO:0007346">
    <property type="term" value="P:regulation of mitotic cell cycle"/>
    <property type="evidence" value="ECO:0007669"/>
    <property type="project" value="TreeGrafter"/>
</dbReference>
<protein>
    <recommendedName>
        <fullName evidence="2">cyclin-dependent kinase</fullName>
        <ecNumber evidence="2">2.7.11.22</ecNumber>
    </recommendedName>
</protein>
<dbReference type="GO" id="GO:0005634">
    <property type="term" value="C:nucleus"/>
    <property type="evidence" value="ECO:0007669"/>
    <property type="project" value="TreeGrafter"/>
</dbReference>
<feature type="region of interest" description="Disordered" evidence="10">
    <location>
        <begin position="1"/>
        <end position="84"/>
    </location>
</feature>
<feature type="compositionally biased region" description="Basic and acidic residues" evidence="10">
    <location>
        <begin position="427"/>
        <end position="445"/>
    </location>
</feature>
<feature type="compositionally biased region" description="Basic and acidic residues" evidence="10">
    <location>
        <begin position="17"/>
        <end position="27"/>
    </location>
</feature>
<dbReference type="AlphaFoldDB" id="A0AA39GED4"/>
<dbReference type="PROSITE" id="PS50011">
    <property type="entry name" value="PROTEIN_KINASE_DOM"/>
    <property type="match status" value="1"/>
</dbReference>
<evidence type="ECO:0000256" key="6">
    <source>
        <dbReference type="ARBA" id="ARBA00022777"/>
    </source>
</evidence>
<dbReference type="Pfam" id="PF00069">
    <property type="entry name" value="Pkinase"/>
    <property type="match status" value="1"/>
</dbReference>
<comment type="similarity">
    <text evidence="1">Belongs to the protein kinase superfamily. CMGC Ser/Thr protein kinase family. CDC2/CDKX subfamily.</text>
</comment>
<comment type="catalytic activity">
    <reaction evidence="9">
        <text>L-seryl-[protein] + ATP = O-phospho-L-seryl-[protein] + ADP + H(+)</text>
        <dbReference type="Rhea" id="RHEA:17989"/>
        <dbReference type="Rhea" id="RHEA-COMP:9863"/>
        <dbReference type="Rhea" id="RHEA-COMP:11604"/>
        <dbReference type="ChEBI" id="CHEBI:15378"/>
        <dbReference type="ChEBI" id="CHEBI:29999"/>
        <dbReference type="ChEBI" id="CHEBI:30616"/>
        <dbReference type="ChEBI" id="CHEBI:83421"/>
        <dbReference type="ChEBI" id="CHEBI:456216"/>
        <dbReference type="EC" id="2.7.11.22"/>
    </reaction>
</comment>
<dbReference type="PROSITE" id="PS00108">
    <property type="entry name" value="PROTEIN_KINASE_ST"/>
    <property type="match status" value="1"/>
</dbReference>
<dbReference type="InterPro" id="IPR008271">
    <property type="entry name" value="Ser/Thr_kinase_AS"/>
</dbReference>
<dbReference type="InterPro" id="IPR050108">
    <property type="entry name" value="CDK"/>
</dbReference>
<dbReference type="Proteomes" id="UP001175261">
    <property type="component" value="Unassembled WGS sequence"/>
</dbReference>
<dbReference type="PANTHER" id="PTHR24056">
    <property type="entry name" value="CELL DIVISION PROTEIN KINASE"/>
    <property type="match status" value="1"/>
</dbReference>
<evidence type="ECO:0000256" key="4">
    <source>
        <dbReference type="ARBA" id="ARBA00022679"/>
    </source>
</evidence>
<gene>
    <name evidence="12" type="ORF">NLU13_6972</name>
</gene>
<dbReference type="FunFam" id="3.30.200.20:FF:000054">
    <property type="entry name" value="Cyclin-dependent kinase 11B"/>
    <property type="match status" value="1"/>
</dbReference>